<evidence type="ECO:0000313" key="10">
    <source>
        <dbReference type="Proteomes" id="UP000004754"/>
    </source>
</evidence>
<evidence type="ECO:0000259" key="8">
    <source>
        <dbReference type="Pfam" id="PF02706"/>
    </source>
</evidence>
<evidence type="ECO:0000256" key="1">
    <source>
        <dbReference type="ARBA" id="ARBA00004651"/>
    </source>
</evidence>
<dbReference type="GO" id="GO:0005886">
    <property type="term" value="C:plasma membrane"/>
    <property type="evidence" value="ECO:0007669"/>
    <property type="project" value="UniProtKB-SubCell"/>
</dbReference>
<feature type="transmembrane region" description="Helical" evidence="7">
    <location>
        <begin position="28"/>
        <end position="49"/>
    </location>
</feature>
<dbReference type="GO" id="GO:0004713">
    <property type="term" value="F:protein tyrosine kinase activity"/>
    <property type="evidence" value="ECO:0007669"/>
    <property type="project" value="TreeGrafter"/>
</dbReference>
<keyword evidence="3" id="KW-1003">Cell membrane</keyword>
<dbReference type="eggNOG" id="COG3944">
    <property type="taxonomic scope" value="Bacteria"/>
</dbReference>
<gene>
    <name evidence="9" type="ORF">HMP0721_0696</name>
</gene>
<protein>
    <submittedName>
        <fullName evidence="9">Chain length determinant protein</fullName>
    </submittedName>
</protein>
<reference evidence="9 10" key="1">
    <citation type="submission" date="2010-12" db="EMBL/GenBank/DDBJ databases">
        <authorList>
            <person name="Muzny D."/>
            <person name="Qin X."/>
            <person name="Deng J."/>
            <person name="Jiang H."/>
            <person name="Liu Y."/>
            <person name="Qu J."/>
            <person name="Song X.-Z."/>
            <person name="Zhang L."/>
            <person name="Thornton R."/>
            <person name="Coyle M."/>
            <person name="Francisco L."/>
            <person name="Jackson L."/>
            <person name="Javaid M."/>
            <person name="Korchina V."/>
            <person name="Kovar C."/>
            <person name="Mata R."/>
            <person name="Mathew T."/>
            <person name="Ngo R."/>
            <person name="Nguyen L."/>
            <person name="Nguyen N."/>
            <person name="Okwuonu G."/>
            <person name="Ongeri F."/>
            <person name="Pham C."/>
            <person name="Simmons D."/>
            <person name="Wilczek-Boney K."/>
            <person name="Hale W."/>
            <person name="Jakkamsetti A."/>
            <person name="Pham P."/>
            <person name="Ruth R."/>
            <person name="San Lucas F."/>
            <person name="Warren J."/>
            <person name="Zhang J."/>
            <person name="Zhao Z."/>
            <person name="Zhou C."/>
            <person name="Zhu D."/>
            <person name="Lee S."/>
            <person name="Bess C."/>
            <person name="Blankenburg K."/>
            <person name="Forbes L."/>
            <person name="Fu Q."/>
            <person name="Gubbala S."/>
            <person name="Hirani K."/>
            <person name="Jayaseelan J.C."/>
            <person name="Lara F."/>
            <person name="Munidasa M."/>
            <person name="Palculict T."/>
            <person name="Patil S."/>
            <person name="Pu L.-L."/>
            <person name="Saada N."/>
            <person name="Tang L."/>
            <person name="Weissenberger G."/>
            <person name="Zhu Y."/>
            <person name="Hemphill L."/>
            <person name="Shang Y."/>
            <person name="Youmans B."/>
            <person name="Ayvaz T."/>
            <person name="Ross M."/>
            <person name="Santibanez J."/>
            <person name="Aqrawi P."/>
            <person name="Gross S."/>
            <person name="Joshi V."/>
            <person name="Fowler G."/>
            <person name="Nazareth L."/>
            <person name="Reid J."/>
            <person name="Worley K."/>
            <person name="Petrosino J."/>
            <person name="Highlander S."/>
            <person name="Gibbs R."/>
        </authorList>
    </citation>
    <scope>NUCLEOTIDE SEQUENCE [LARGE SCALE GENOMIC DNA]</scope>
    <source>
        <strain evidence="9 10">ATCC 23263</strain>
    </source>
</reference>
<keyword evidence="10" id="KW-1185">Reference proteome</keyword>
<feature type="domain" description="Polysaccharide chain length determinant N-terminal" evidence="8">
    <location>
        <begin position="14"/>
        <end position="92"/>
    </location>
</feature>
<dbReference type="InterPro" id="IPR050445">
    <property type="entry name" value="Bact_polysacc_biosynth/exp"/>
</dbReference>
<accession>E6MFB3</accession>
<evidence type="ECO:0000256" key="5">
    <source>
        <dbReference type="ARBA" id="ARBA00022989"/>
    </source>
</evidence>
<evidence type="ECO:0000256" key="3">
    <source>
        <dbReference type="ARBA" id="ARBA00022475"/>
    </source>
</evidence>
<evidence type="ECO:0000256" key="2">
    <source>
        <dbReference type="ARBA" id="ARBA00006683"/>
    </source>
</evidence>
<proteinExistence type="inferred from homology"/>
<comment type="similarity">
    <text evidence="2">Belongs to the CpsC/CapA family.</text>
</comment>
<dbReference type="PANTHER" id="PTHR32309">
    <property type="entry name" value="TYROSINE-PROTEIN KINASE"/>
    <property type="match status" value="1"/>
</dbReference>
<evidence type="ECO:0000256" key="7">
    <source>
        <dbReference type="SAM" id="Phobius"/>
    </source>
</evidence>
<dbReference type="Pfam" id="PF02706">
    <property type="entry name" value="Wzz"/>
    <property type="match status" value="1"/>
</dbReference>
<dbReference type="RefSeq" id="WP_006598120.1">
    <property type="nucleotide sequence ID" value="NZ_GL622359.1"/>
</dbReference>
<keyword evidence="5 7" id="KW-1133">Transmembrane helix</keyword>
<dbReference type="Proteomes" id="UP000004754">
    <property type="component" value="Unassembled WGS sequence"/>
</dbReference>
<sequence length="239" mass="26076">MEDYNLVQDEGSVSIDIRDVWVAFKHNIPAIILITFVCVLLGFGGARLMQTPSYSAKMTMIVNSPNGIDQPGTMAAVQAQSIKAVLQNKSMMQPAYSGLTKSAQKSALSVKIKADDEDTTAAYTHVLKLTLSGSDRASVKMGGQTLSQTAKKILPENLNTVESVKMTKADIAERHSPSTKKMMVLAGGLGFVLSVFYVLFRILRDTTYRSKGLLEEDTELPVLGTIPSMDSARRFDIKH</sequence>
<dbReference type="InterPro" id="IPR003856">
    <property type="entry name" value="LPS_length_determ_N"/>
</dbReference>
<evidence type="ECO:0000256" key="6">
    <source>
        <dbReference type="ARBA" id="ARBA00023136"/>
    </source>
</evidence>
<dbReference type="EMBL" id="AEQN01000011">
    <property type="protein sequence ID" value="EFV02273.1"/>
    <property type="molecule type" value="Genomic_DNA"/>
</dbReference>
<dbReference type="AlphaFoldDB" id="E6MFB3"/>
<dbReference type="HOGENOM" id="CLU_1160280_0_0_9"/>
<keyword evidence="6 7" id="KW-0472">Membrane</keyword>
<evidence type="ECO:0000313" key="9">
    <source>
        <dbReference type="EMBL" id="EFV02273.1"/>
    </source>
</evidence>
<comment type="subcellular location">
    <subcellularLocation>
        <location evidence="1">Cell membrane</location>
        <topology evidence="1">Multi-pass membrane protein</topology>
    </subcellularLocation>
</comment>
<keyword evidence="4 7" id="KW-0812">Transmembrane</keyword>
<name>E6MFB3_9FIRM</name>
<comment type="caution">
    <text evidence="9">The sequence shown here is derived from an EMBL/GenBank/DDBJ whole genome shotgun (WGS) entry which is preliminary data.</text>
</comment>
<organism evidence="9 10">
    <name type="scientific">Pseudoramibacter alactolyticus ATCC 23263</name>
    <dbReference type="NCBI Taxonomy" id="887929"/>
    <lineage>
        <taxon>Bacteria</taxon>
        <taxon>Bacillati</taxon>
        <taxon>Bacillota</taxon>
        <taxon>Clostridia</taxon>
        <taxon>Eubacteriales</taxon>
        <taxon>Eubacteriaceae</taxon>
        <taxon>Pseudoramibacter</taxon>
    </lineage>
</organism>
<feature type="transmembrane region" description="Helical" evidence="7">
    <location>
        <begin position="183"/>
        <end position="203"/>
    </location>
</feature>
<evidence type="ECO:0000256" key="4">
    <source>
        <dbReference type="ARBA" id="ARBA00022692"/>
    </source>
</evidence>
<dbReference type="OrthoDB" id="2360475at2"/>
<dbReference type="PANTHER" id="PTHR32309:SF13">
    <property type="entry name" value="FERRIC ENTEROBACTIN TRANSPORT PROTEIN FEPE"/>
    <property type="match status" value="1"/>
</dbReference>
<dbReference type="STRING" id="887929.HMP0721_0696"/>